<dbReference type="InterPro" id="IPR047589">
    <property type="entry name" value="DUF11_rpt"/>
</dbReference>
<dbReference type="Gene3D" id="2.60.40.3440">
    <property type="match status" value="2"/>
</dbReference>
<evidence type="ECO:0000259" key="2">
    <source>
        <dbReference type="Pfam" id="PF01345"/>
    </source>
</evidence>
<dbReference type="Pfam" id="PF17963">
    <property type="entry name" value="Big_9"/>
    <property type="match status" value="2"/>
</dbReference>
<feature type="signal peptide" evidence="1">
    <location>
        <begin position="1"/>
        <end position="19"/>
    </location>
</feature>
<dbReference type="Pfam" id="PF19081">
    <property type="entry name" value="Ig_7"/>
    <property type="match status" value="4"/>
</dbReference>
<dbReference type="NCBIfam" id="TIGR01451">
    <property type="entry name" value="B_ant_repeat"/>
    <property type="match status" value="1"/>
</dbReference>
<evidence type="ECO:0000256" key="1">
    <source>
        <dbReference type="SAM" id="SignalP"/>
    </source>
</evidence>
<keyword evidence="1" id="KW-0732">Signal</keyword>
<dbReference type="Gene3D" id="2.60.40.1170">
    <property type="entry name" value="Mu homology domain, subdomain B"/>
    <property type="match status" value="1"/>
</dbReference>
<feature type="domain" description="DUF7507" evidence="4">
    <location>
        <begin position="3393"/>
        <end position="3485"/>
    </location>
</feature>
<feature type="domain" description="Ig-like" evidence="3">
    <location>
        <begin position="2457"/>
        <end position="2533"/>
    </location>
</feature>
<sequence length="3690" mass="383884">MKKQLLTFLLILFTFQLYAADYYWVGAGGNWSTLTNWRLGSKDGSIPSIVPSASDNVFFGSYSTFTSANKTVTIDANAFCNNMTWETDVPNSPTFTRGPSTAILLSISGNFKFSPTVSFNGVYANFVGAAPATLTTNGPISGTLSLTINKPGTGLTLADNLIYNTPTNTYNVITLTAGSFNAAGKTMKLYGFTSNNANTRSVDISNSEINPSRIWDYRGTNKTLIATGAFISSAVEFHVDGGFYPAVEAGGNASTYFDISSTTINKLTFTYTTNGSQARIASNNIIDSLFFKGSGAIRLGNNKIKYVTFEGDGTIGGNANVIQSARVGGKLDLIDQGNHQFDTLITAANKNIGISGSNTINKYFRAGGLPCDGFTEITGVNSGKLIFAAGAVVDMNNVLLANLTAQGPNTPIAVNGIDNDGNSGFTITEPVATGTTLYWVNGGGDWNDKMHWSTSSGGPGGACIPFVYDNVVFDANSGLSNGNIIATTANTYCKDMTWAAGIPKITFNESGTYALFVYGSIVLNPNVTMNAYMELRGDAAVTLRTNGSGLGVNQYNIRKSGPSATIGLTLLDDWSNPSSAFALISGMLDIRNRVVNLFAIVNSGSSSKFLNMNKANVTVTNWSYGSPGSVLDATDSYLLVKNSIITRAHTYNIVDCSATIGDNMDVAGTRIGQLTFTNTGLKSGARIHGGNTIRRLDFKGQGMVRYGGNDIDSLITAENRNFYFYETAAGHTKINKYFKATHPSCSGLGEIRSGTSAISTLIFAANTKVEVSNIYMENIAATGGGGTLTLPIPFTGADAGGNSGWTISSGTGNARYWVGGAGDWNDASHWSLSSGGAGGACIPTVGDDVYFDAQSGFTNASRSVTVNNGNAYFHNMSWAGALNDPVFSKSTAWVMECWGNSIILNPISTLNIAPLLLKGAEATVLSGQCKGDFDLQINKPGGSLTFANDYNNILTDFYLVEGDFIASGRLLNIRGIDNAGLDNDILLDISGSTINATTAGIRYSGGITKRSLNAANSIINGNLIADGFNYNVVNAPGATSLNVTISNTNIKELNFTNPSTTSAIGINGVNNTIGRVEYKGSGGIYGTGNRIDTLIFFPGNIYTITGGTNTTITGDWFGSGSPCKPTEIKSSSATPATITKTSGTVDFDYVRLQRIAATGGADFKAREHSTDMGGNTGWAIAPYNGASPILGLGPDLSLKNSDLPYTIKTDGFFGSPLSQYEWKKNGTVISTANELVVTEPGIYAVNVKFPDGCSVPDDITISLASTDLAVVKSVDNPAPTVGSNVVFTVKAINNGPGAGAGIAVTDQLPTGYTYVSHTAPAGTTYDAVTGLWTIGNLASAADATITITAKVNAAGIYINTATISSAGDDPEPANNSSTVTLVPSPAVIVVQPSCAVETGSIEIPITTGGTYSIDGGVTFQAGNIFANLAPADYSIVVKIGANTSTPVTVTINEAPTPPDAPLSGGNQFVCATSPIQTLTATATVPAGSTVVWYDAPHGGNVVTSPVLNTIGTVVYYAETNNGTCISKSRTAVLLNINVSPVITALADQAACTTYTLPAIIGTNLTGNQAYYTLPNGGGTKYLAGAVLNTVGTQTLYLFDKAVSNSTCAGNINVSTNTSFSDNVFIHQYISGSHNFYPRPVNADFWKGTANQAIEYRSNEGAIQYLTVIGDLNVSSDPGCTGSSVEVTVGATFKNDGPTPGAGYSGLVAIYNKVTGENIYTKNIQPGFSVGVATAYTASAIVPAADLLAGNLIVVLAVETAQNGYKNWTLSKFNATYKYLSGTPCPDEKPFKLTINPIPLAPISGSDQEVCVTSPVQTLTATATVPAGTTIIWYDALIGGNIVAAPILSSVGTITYYAEAVSNSCVSDSRTAVKLTINQSPVINPIADISSCGPLTLPAITGTNLSGTQAYYTGVDKTGKRYNVGDVFSTIGETTLYAYDEILPGVDQNPQGALILAPDASYTTAKLTALYPDNKHGLGKVGGVNNIANPALNTNLTNYVAGTPAGAQYSAIVGKLTLPVGYQNAGDQVLVTLGDIFMRNPSVTPPAIAGYAGQLAIINTATNQLLYQTPFSDLPGGIGDGVRPTVSGLVSAADLIAGHIGIYAEFKASLWRFSGLTGKYQFVSSGVGCPAQQSFKVNINSIPAAPVAVNQSACAESPVQTITATASVPSGSTVVWFDAATGGNVVANPTLNTVGTKTYYAETHTGVCTSGTRTQVVLTINEPPVLSVHNPAVVCHPATINLTLAAVTAGSTAGLQFTYFKDAATLFALANPTAVDLSGTYYIKGTNPVTGCSVVAPVVVQFVDKPEVVAVHPSCVSTTTGSIKITAPLGAGFEYSIDDGVGYQVQTEFTNLPAGTYKVRARNTLAANCESDVNEIVINSAITTATPLVFHPGCGATEGRMEFPVDADYEYAIDAGAFSALYVFDRAPGTYSIKSRKISTGCVADAISVVINAAPIRPTAPLSASMEACEGQTLTATATAAPGVAIVWYDAASGGNIVASPTLSTVGSVVYYAESTDGTCTSVNRTPVKLTITPKPVINFIANLNICGPITLPAITGTNLSGNQAYYTAPGGTGTKYNVGAVISAPEETKITLYAYDSNIGPDLGTACPTEVSFEVMIRKTIAGAIDADQTICKNTTPAALSSTTAGTGSGSIKYRWERSTTSAAAGFTVIAGATLADYAPSALSTTTWFRRITVSSYDGVLCESAPTGAIKITVQDAITEGTISASQTICNNTIPVLSSLTAATGSGSISYRWESSTTDALAGFAAIVGATSEDYSPTALTGTTWFRRIAISTDGGSICESAPTAAVKITVLDAVTAGAISADQTICNSTGTALTSLTAGTGSGSISYRWESSTTSASAGFAVISGATAADYAPAALTKTTWFRRVTISTWNGAVCESVPTAATVIVVQDEVTAGVIAADQTICNNTTPVALASVTDGTGSGAISYRWEQSSASAPAFTPISGVTSASYTPGVLTETTWFRRITISTLNGVLCESGATALLKITIQGAVTPGSIGTDQTICNGSVAATLTSGTSGAGSGTITYRWESSTTDALTGFAIIPGAISASYTPGALNSTTYFRRITISTLNGKTCESEPTTVVTIHVQGGVTAGVIGTDQMVCNNTVPAALTSITMGAGSGVISYRWERSSFAASSFTVVPGATAASYSPAALTTTLYFRRVTISTQNGIQCESAPTPVVKITVQGATSAGAIKSGQRICFNTVPAALTSAIAGSGSGTIGYRWESSTTGAATGFVTIQGATGDSYAPGALTLTTYYRRITLSTQDGMVCESVPTAAVAIEINAAPAGTNQDKQIFEDTILAGQITGTDAEGDALTHSKKTDPTRGTAVVNADGTYTYTPNADYNGQDSFTIAISDGCREIIVTVNITVMPVDEPLPSILLVKTGVFAQNYITYTFRFKNTGIVPIISLSLTDEKLGIFNKDIDVFGGLLPGASIMVTEEYILTQTDKEAGNVHNIASVNAKDGNGTSVMAVSGTAENNNSPTVTVVSKPFVAVDDNYEADANKVIKEDLLINDDIAGGDVRKLIVEAITQPQNGRMTMNPDGTFTYTPNPGYVGADSFTYCIKDEYGYYSNVAKVSFKANFFDINMPTLFTPNGDGINDVFEIRGLDQFTENELTIVNRWGSEVYRMKNYQNNWSAEKLNEGTYYYLLKVKQAGSSEWKIFKGYTTIVRAFKK</sequence>
<dbReference type="Pfam" id="PF24346">
    <property type="entry name" value="DUF7507"/>
    <property type="match status" value="1"/>
</dbReference>
<evidence type="ECO:0000313" key="6">
    <source>
        <dbReference type="Proteomes" id="UP000192678"/>
    </source>
</evidence>
<dbReference type="STRING" id="475255.SAMN04488101_103199"/>
<dbReference type="OrthoDB" id="7794186at2"/>
<dbReference type="Pfam" id="PF13585">
    <property type="entry name" value="CHU_C"/>
    <property type="match status" value="1"/>
</dbReference>
<dbReference type="NCBIfam" id="TIGR04131">
    <property type="entry name" value="Bac_Flav_CTERM"/>
    <property type="match status" value="1"/>
</dbReference>
<feature type="chain" id="PRO_5012416024" evidence="1">
    <location>
        <begin position="20"/>
        <end position="3690"/>
    </location>
</feature>
<name>A0A1W2C6F9_9SPHI</name>
<dbReference type="Pfam" id="PF01345">
    <property type="entry name" value="DUF11"/>
    <property type="match status" value="1"/>
</dbReference>
<dbReference type="EMBL" id="FWYB01000003">
    <property type="protein sequence ID" value="SMC80837.1"/>
    <property type="molecule type" value="Genomic_DNA"/>
</dbReference>
<feature type="domain" description="Ig-like" evidence="3">
    <location>
        <begin position="1458"/>
        <end position="1537"/>
    </location>
</feature>
<gene>
    <name evidence="5" type="ORF">SAMN04488101_103199</name>
</gene>
<dbReference type="RefSeq" id="WP_084288978.1">
    <property type="nucleotide sequence ID" value="NZ_FWYB01000003.1"/>
</dbReference>
<feature type="domain" description="Ig-like" evidence="3">
    <location>
        <begin position="2142"/>
        <end position="2220"/>
    </location>
</feature>
<evidence type="ECO:0000259" key="3">
    <source>
        <dbReference type="Pfam" id="PF19081"/>
    </source>
</evidence>
<dbReference type="InterPro" id="IPR026341">
    <property type="entry name" value="T9SS_type_B"/>
</dbReference>
<organism evidence="5 6">
    <name type="scientific">Pedobacter nyackensis</name>
    <dbReference type="NCBI Taxonomy" id="475255"/>
    <lineage>
        <taxon>Bacteria</taxon>
        <taxon>Pseudomonadati</taxon>
        <taxon>Bacteroidota</taxon>
        <taxon>Sphingobacteriia</taxon>
        <taxon>Sphingobacteriales</taxon>
        <taxon>Sphingobacteriaceae</taxon>
        <taxon>Pedobacter</taxon>
    </lineage>
</organism>
<proteinExistence type="predicted"/>
<keyword evidence="6" id="KW-1185">Reference proteome</keyword>
<dbReference type="InterPro" id="IPR055354">
    <property type="entry name" value="DUF7507"/>
</dbReference>
<accession>A0A1W2C6F9</accession>
<reference evidence="5 6" key="1">
    <citation type="submission" date="2017-04" db="EMBL/GenBank/DDBJ databases">
        <authorList>
            <person name="Afonso C.L."/>
            <person name="Miller P.J."/>
            <person name="Scott M.A."/>
            <person name="Spackman E."/>
            <person name="Goraichik I."/>
            <person name="Dimitrov K.M."/>
            <person name="Suarez D.L."/>
            <person name="Swayne D.E."/>
        </authorList>
    </citation>
    <scope>NUCLEOTIDE SEQUENCE [LARGE SCALE GENOMIC DNA]</scope>
    <source>
        <strain evidence="5 6">DSM 19625</strain>
    </source>
</reference>
<protein>
    <submittedName>
        <fullName evidence="5">Gliding motility-associated C-terminal domain-containing protein</fullName>
    </submittedName>
</protein>
<feature type="domain" description="Ig-like" evidence="3">
    <location>
        <begin position="1798"/>
        <end position="1877"/>
    </location>
</feature>
<evidence type="ECO:0000259" key="4">
    <source>
        <dbReference type="Pfam" id="PF24346"/>
    </source>
</evidence>
<dbReference type="Proteomes" id="UP000192678">
    <property type="component" value="Unassembled WGS sequence"/>
</dbReference>
<dbReference type="InterPro" id="IPR044023">
    <property type="entry name" value="Ig_7"/>
</dbReference>
<dbReference type="InterPro" id="IPR001434">
    <property type="entry name" value="OmcB-like_DUF11"/>
</dbReference>
<feature type="domain" description="DUF11" evidence="2">
    <location>
        <begin position="1267"/>
        <end position="1381"/>
    </location>
</feature>
<evidence type="ECO:0000313" key="5">
    <source>
        <dbReference type="EMBL" id="SMC80837.1"/>
    </source>
</evidence>